<evidence type="ECO:0000256" key="1">
    <source>
        <dbReference type="SAM" id="SignalP"/>
    </source>
</evidence>
<feature type="signal peptide" evidence="1">
    <location>
        <begin position="1"/>
        <end position="27"/>
    </location>
</feature>
<protein>
    <submittedName>
        <fullName evidence="2">Uncharacterized protein</fullName>
    </submittedName>
</protein>
<name>A0A2S0MLK6_9RHOB</name>
<dbReference type="RefSeq" id="WP_149615448.1">
    <property type="nucleotide sequence ID" value="NZ_CP027665.1"/>
</dbReference>
<organism evidence="2 3">
    <name type="scientific">Pukyongiella litopenaei</name>
    <dbReference type="NCBI Taxonomy" id="2605946"/>
    <lineage>
        <taxon>Bacteria</taxon>
        <taxon>Pseudomonadati</taxon>
        <taxon>Pseudomonadota</taxon>
        <taxon>Alphaproteobacteria</taxon>
        <taxon>Rhodobacterales</taxon>
        <taxon>Paracoccaceae</taxon>
        <taxon>Pukyongiella</taxon>
    </lineage>
</organism>
<dbReference type="EMBL" id="CP027665">
    <property type="protein sequence ID" value="AVO36756.2"/>
    <property type="molecule type" value="Genomic_DNA"/>
</dbReference>
<feature type="chain" id="PRO_5022774670" evidence="1">
    <location>
        <begin position="28"/>
        <end position="252"/>
    </location>
</feature>
<dbReference type="Proteomes" id="UP000237655">
    <property type="component" value="Chromosome"/>
</dbReference>
<proteinExistence type="predicted"/>
<keyword evidence="1" id="KW-0732">Signal</keyword>
<keyword evidence="3" id="KW-1185">Reference proteome</keyword>
<gene>
    <name evidence="2" type="ORF">C6Y53_02975</name>
</gene>
<accession>A0A2S0MLK6</accession>
<reference evidence="3" key="1">
    <citation type="submission" date="2018-03" db="EMBL/GenBank/DDBJ databases">
        <title>Genomic analysis of the strain SH-1 isolated from shrimp intestine.</title>
        <authorList>
            <person name="Kim Y.-S."/>
            <person name="Kim S.-E."/>
            <person name="Kim K.-H."/>
        </authorList>
    </citation>
    <scope>NUCLEOTIDE SEQUENCE [LARGE SCALE GENOMIC DNA]</scope>
    <source>
        <strain evidence="3">SH-1</strain>
    </source>
</reference>
<dbReference type="KEGG" id="thas:C6Y53_02975"/>
<sequence>MKSKLLYLAGGCAFVLASALVYRTATAITQNDVLANLGLGSGVLELGVRAGDVYSISPDGTRSERICGLKLDDRFVNEVNVDAIYANSMRELMPDFLGFLAGGASLQDARSLVEVMKTDEGKQTAQLRLVGLMTQIRKDTERADTPEFCECEMARHLNRRHRVCSVRSSLIPESNPELSAFNFATFSNMIPEAVFERCGLEKSEAARQIETQTCPSDTGVPWDVALRRALGVVEPRDMVDQAGQPPAADVGS</sequence>
<evidence type="ECO:0000313" key="3">
    <source>
        <dbReference type="Proteomes" id="UP000237655"/>
    </source>
</evidence>
<evidence type="ECO:0000313" key="2">
    <source>
        <dbReference type="EMBL" id="AVO36756.2"/>
    </source>
</evidence>
<dbReference type="AlphaFoldDB" id="A0A2S0MLK6"/>